<keyword evidence="3" id="KW-1185">Reference proteome</keyword>
<dbReference type="InterPro" id="IPR036866">
    <property type="entry name" value="RibonucZ/Hydroxyglut_hydro"/>
</dbReference>
<dbReference type="STRING" id="452652.KSE_20950"/>
<dbReference type="EMBL" id="AP010968">
    <property type="protein sequence ID" value="BAJ27918.1"/>
    <property type="molecule type" value="Genomic_DNA"/>
</dbReference>
<name>E4N9N7_KITSK</name>
<dbReference type="PATRIC" id="fig|452652.3.peg.2107"/>
<dbReference type="SUPFAM" id="SSF56281">
    <property type="entry name" value="Metallo-hydrolase/oxidoreductase"/>
    <property type="match status" value="1"/>
</dbReference>
<evidence type="ECO:0000259" key="1">
    <source>
        <dbReference type="SMART" id="SM00849"/>
    </source>
</evidence>
<dbReference type="PANTHER" id="PTHR46018:SF4">
    <property type="entry name" value="METALLO-HYDROLASE YHFI-RELATED"/>
    <property type="match status" value="1"/>
</dbReference>
<feature type="domain" description="Metallo-beta-lactamase" evidence="1">
    <location>
        <begin position="19"/>
        <end position="193"/>
    </location>
</feature>
<dbReference type="AlphaFoldDB" id="E4N9N7"/>
<dbReference type="eggNOG" id="COG1234">
    <property type="taxonomic scope" value="Bacteria"/>
</dbReference>
<gene>
    <name evidence="2" type="ordered locus">KSE_20950</name>
</gene>
<dbReference type="KEGG" id="ksk:KSE_20950"/>
<proteinExistence type="predicted"/>
<dbReference type="HOGENOM" id="CLU_031317_3_0_11"/>
<dbReference type="RefSeq" id="WP_014135236.1">
    <property type="nucleotide sequence ID" value="NC_016109.1"/>
</dbReference>
<dbReference type="Pfam" id="PF12706">
    <property type="entry name" value="Lactamase_B_2"/>
    <property type="match status" value="1"/>
</dbReference>
<protein>
    <recommendedName>
        <fullName evidence="1">Metallo-beta-lactamase domain-containing protein</fullName>
    </recommendedName>
</protein>
<dbReference type="SMART" id="SM00849">
    <property type="entry name" value="Lactamase_B"/>
    <property type="match status" value="1"/>
</dbReference>
<dbReference type="PANTHER" id="PTHR46018">
    <property type="entry name" value="ZINC PHOSPHODIESTERASE ELAC PROTEIN 1"/>
    <property type="match status" value="1"/>
</dbReference>
<sequence length="252" mass="26322">MTSLQIIGASSAVPNPGSATSCYLVRSPTADVLLECGHGAVGALRRYADPAGLGAVLITHMHPDHCFDLVALRNHRVVHALPRLPLYLPETGPAVLRSLGEALGLGAGYFDPAFEVRTYAEGPAFEVGGLTVEAVRSRHNTLAHAVRFTDPDGARLVFSSDTGWFPGLAELAAGAEVLLIEVTDPATPAAGPRWHLCPADAARVIDAARPGLALLTHYAAATADRVLADTAARCPGVPVRLAREGEVHRVAG</sequence>
<reference evidence="2 3" key="1">
    <citation type="journal article" date="2010" name="DNA Res.">
        <title>Genome sequence of Kitasatospora setae NBRC 14216T: an evolutionary snapshot of the family Streptomycetaceae.</title>
        <authorList>
            <person name="Ichikawa N."/>
            <person name="Oguchi A."/>
            <person name="Ikeda H."/>
            <person name="Ishikawa J."/>
            <person name="Kitani S."/>
            <person name="Watanabe Y."/>
            <person name="Nakamura S."/>
            <person name="Katano Y."/>
            <person name="Kishi E."/>
            <person name="Sasagawa M."/>
            <person name="Ankai A."/>
            <person name="Fukui S."/>
            <person name="Hashimoto Y."/>
            <person name="Kamata S."/>
            <person name="Otoguro M."/>
            <person name="Tanikawa S."/>
            <person name="Nihira T."/>
            <person name="Horinouchi S."/>
            <person name="Ohnishi Y."/>
            <person name="Hayakawa M."/>
            <person name="Kuzuyama T."/>
            <person name="Arisawa A."/>
            <person name="Nomoto F."/>
            <person name="Miura H."/>
            <person name="Takahashi Y."/>
            <person name="Fujita N."/>
        </authorList>
    </citation>
    <scope>NUCLEOTIDE SEQUENCE [LARGE SCALE GENOMIC DNA]</scope>
    <source>
        <strain evidence="3">ATCC 33774 / DSM 43861 / JCM 3304 / KCC A-0304 / NBRC 14216 / KM-6054</strain>
    </source>
</reference>
<dbReference type="Gene3D" id="3.60.15.10">
    <property type="entry name" value="Ribonuclease Z/Hydroxyacylglutathione hydrolase-like"/>
    <property type="match status" value="1"/>
</dbReference>
<organism evidence="2 3">
    <name type="scientific">Kitasatospora setae (strain ATCC 33774 / DSM 43861 / JCM 3304 / KCC A-0304 / NBRC 14216 / KM-6054)</name>
    <name type="common">Streptomyces setae</name>
    <dbReference type="NCBI Taxonomy" id="452652"/>
    <lineage>
        <taxon>Bacteria</taxon>
        <taxon>Bacillati</taxon>
        <taxon>Actinomycetota</taxon>
        <taxon>Actinomycetes</taxon>
        <taxon>Kitasatosporales</taxon>
        <taxon>Streptomycetaceae</taxon>
        <taxon>Kitasatospora</taxon>
    </lineage>
</organism>
<accession>E4N9N7</accession>
<evidence type="ECO:0000313" key="2">
    <source>
        <dbReference type="EMBL" id="BAJ27918.1"/>
    </source>
</evidence>
<dbReference type="GO" id="GO:0042781">
    <property type="term" value="F:3'-tRNA processing endoribonuclease activity"/>
    <property type="evidence" value="ECO:0007669"/>
    <property type="project" value="TreeGrafter"/>
</dbReference>
<evidence type="ECO:0000313" key="3">
    <source>
        <dbReference type="Proteomes" id="UP000007076"/>
    </source>
</evidence>
<dbReference type="Proteomes" id="UP000007076">
    <property type="component" value="Chromosome"/>
</dbReference>
<dbReference type="CDD" id="cd07716">
    <property type="entry name" value="RNaseZ_short-form-like_MBL-fold"/>
    <property type="match status" value="1"/>
</dbReference>
<dbReference type="InterPro" id="IPR001279">
    <property type="entry name" value="Metallo-B-lactamas"/>
</dbReference>